<dbReference type="InterPro" id="IPR002513">
    <property type="entry name" value="Tn3_Tnp_DDE_dom"/>
</dbReference>
<protein>
    <submittedName>
        <fullName evidence="2">Transposase</fullName>
    </submittedName>
</protein>
<dbReference type="Pfam" id="PF01526">
    <property type="entry name" value="DDE_Tnp_Tn3"/>
    <property type="match status" value="1"/>
</dbReference>
<proteinExistence type="predicted"/>
<evidence type="ECO:0000313" key="2">
    <source>
        <dbReference type="EMBL" id="CEG59178.1"/>
    </source>
</evidence>
<dbReference type="HOGENOM" id="CLU_009098_6_1_6"/>
<feature type="domain" description="Tn3 transposase DDE" evidence="1">
    <location>
        <begin position="2"/>
        <end position="92"/>
    </location>
</feature>
<dbReference type="AlphaFoldDB" id="A0A098G9Q2"/>
<dbReference type="Proteomes" id="UP000032430">
    <property type="component" value="Plasmid II"/>
</dbReference>
<accession>A0A098G9Q2</accession>
<name>A0A098G9Q2_9GAMM</name>
<geneLocation type="plasmid" evidence="3">
    <name>LLAP10_pA</name>
</geneLocation>
<organism evidence="2 3">
    <name type="scientific">Legionella fallonii LLAP-10</name>
    <dbReference type="NCBI Taxonomy" id="1212491"/>
    <lineage>
        <taxon>Bacteria</taxon>
        <taxon>Pseudomonadati</taxon>
        <taxon>Pseudomonadota</taxon>
        <taxon>Gammaproteobacteria</taxon>
        <taxon>Legionellales</taxon>
        <taxon>Legionellaceae</taxon>
        <taxon>Legionella</taxon>
    </lineage>
</organism>
<dbReference type="EMBL" id="LN614828">
    <property type="protein sequence ID" value="CEG59178.1"/>
    <property type="molecule type" value="Genomic_DNA"/>
</dbReference>
<gene>
    <name evidence="2" type="ORF">LFA_pA0071</name>
</gene>
<reference evidence="3" key="1">
    <citation type="submission" date="2014-09" db="EMBL/GenBank/DDBJ databases">
        <authorList>
            <person name="Gomez-Valero L."/>
        </authorList>
    </citation>
    <scope>NUCLEOTIDE SEQUENCE [LARGE SCALE GENOMIC DNA]</scope>
    <source>
        <strain evidence="3">ATCC700992</strain>
        <plasmid evidence="3">LLAP10_pA</plasmid>
    </source>
</reference>
<dbReference type="KEGG" id="lfa:LFA_pA0071"/>
<dbReference type="GO" id="GO:0006313">
    <property type="term" value="P:DNA transposition"/>
    <property type="evidence" value="ECO:0007669"/>
    <property type="project" value="InterPro"/>
</dbReference>
<evidence type="ECO:0000259" key="1">
    <source>
        <dbReference type="Pfam" id="PF01526"/>
    </source>
</evidence>
<keyword evidence="3" id="KW-1185">Reference proteome</keyword>
<evidence type="ECO:0000313" key="3">
    <source>
        <dbReference type="Proteomes" id="UP000032430"/>
    </source>
</evidence>
<keyword evidence="2" id="KW-0614">Plasmid</keyword>
<sequence>MKETSQSTVIRKLSSYTKTNSTLKALIEFDKIIMSIYMLKYIDDVEMRRCVHRALNRGEAFHQLRSAILKISGKQLLGKTDKMLEINNQCNEIKRLSPVAWQHFNMLGTFTFCKSEKLINIHEVAKLLLDDETINAGSTSLTA</sequence>
<dbReference type="GO" id="GO:0004803">
    <property type="term" value="F:transposase activity"/>
    <property type="evidence" value="ECO:0007669"/>
    <property type="project" value="InterPro"/>
</dbReference>